<dbReference type="Gene3D" id="3.30.40.10">
    <property type="entry name" value="Zinc/RING finger domain, C3HC4 (zinc finger)"/>
    <property type="match status" value="2"/>
</dbReference>
<protein>
    <recommendedName>
        <fullName evidence="5">RING-type domain-containing protein</fullName>
    </recommendedName>
</protein>
<accession>A0A1S0UER4</accession>
<dbReference type="PROSITE" id="PS50089">
    <property type="entry name" value="ZF_RING_2"/>
    <property type="match status" value="1"/>
</dbReference>
<dbReference type="SMART" id="SM00184">
    <property type="entry name" value="RING"/>
    <property type="match status" value="2"/>
</dbReference>
<dbReference type="InterPro" id="IPR013083">
    <property type="entry name" value="Znf_RING/FYVE/PHD"/>
</dbReference>
<dbReference type="KEGG" id="loa:LOAG_18559"/>
<dbReference type="EMBL" id="JH712428">
    <property type="protein sequence ID" value="EJD74079.1"/>
    <property type="molecule type" value="Genomic_DNA"/>
</dbReference>
<dbReference type="GeneID" id="31251968"/>
<reference evidence="6" key="1">
    <citation type="submission" date="2012-04" db="EMBL/GenBank/DDBJ databases">
        <title>The Genome Sequence of Loa loa.</title>
        <authorList>
            <consortium name="The Broad Institute Genome Sequencing Platform"/>
            <consortium name="Broad Institute Genome Sequencing Center for Infectious Disease"/>
            <person name="Nutman T.B."/>
            <person name="Fink D.L."/>
            <person name="Russ C."/>
            <person name="Young S."/>
            <person name="Zeng Q."/>
            <person name="Gargeya S."/>
            <person name="Alvarado L."/>
            <person name="Berlin A."/>
            <person name="Chapman S.B."/>
            <person name="Chen Z."/>
            <person name="Freedman E."/>
            <person name="Gellesch M."/>
            <person name="Goldberg J."/>
            <person name="Griggs A."/>
            <person name="Gujja S."/>
            <person name="Heilman E.R."/>
            <person name="Heiman D."/>
            <person name="Howarth C."/>
            <person name="Mehta T."/>
            <person name="Neiman D."/>
            <person name="Pearson M."/>
            <person name="Roberts A."/>
            <person name="Saif S."/>
            <person name="Shea T."/>
            <person name="Shenoy N."/>
            <person name="Sisk P."/>
            <person name="Stolte C."/>
            <person name="Sykes S."/>
            <person name="White J."/>
            <person name="Yandava C."/>
            <person name="Haas B."/>
            <person name="Henn M.R."/>
            <person name="Nusbaum C."/>
            <person name="Birren B."/>
        </authorList>
    </citation>
    <scope>NUCLEOTIDE SEQUENCE [LARGE SCALE GENOMIC DNA]</scope>
</reference>
<sequence>MSRTVAQSFDTTGVTMCTFNCDDNIADIVFIPCGHRVVCATCAGNTLLRRCPLCYQQIVMAKNSYGEEVEIGSKIIRYGDIGLGENVQMVGKMEITKIAQEAVERAKKAVEEEKNEIVRELRDKLEQLELEVTCAICMDQRCSIVFQCGHTACVECSNPSKLKVCHICRQTIKRRTTIYT</sequence>
<evidence type="ECO:0000259" key="5">
    <source>
        <dbReference type="PROSITE" id="PS50089"/>
    </source>
</evidence>
<keyword evidence="2" id="KW-0862">Zinc</keyword>
<evidence type="ECO:0000256" key="4">
    <source>
        <dbReference type="SAM" id="Coils"/>
    </source>
</evidence>
<dbReference type="OrthoDB" id="4034597at2759"/>
<dbReference type="GO" id="GO:0008270">
    <property type="term" value="F:zinc ion binding"/>
    <property type="evidence" value="ECO:0007669"/>
    <property type="project" value="UniProtKB-KW"/>
</dbReference>
<keyword evidence="1 3" id="KW-0863">Zinc-finger</keyword>
<feature type="domain" description="RING-type" evidence="5">
    <location>
        <begin position="134"/>
        <end position="169"/>
    </location>
</feature>
<dbReference type="InterPro" id="IPR001841">
    <property type="entry name" value="Znf_RING"/>
</dbReference>
<dbReference type="PANTHER" id="PTHR14879:SF5">
    <property type="entry name" value="RING-TYPE DOMAIN-CONTAINING PROTEIN"/>
    <property type="match status" value="1"/>
</dbReference>
<gene>
    <name evidence="6" type="ORF">LOAG_18559</name>
</gene>
<evidence type="ECO:0000256" key="1">
    <source>
        <dbReference type="ARBA" id="ARBA00022771"/>
    </source>
</evidence>
<dbReference type="SUPFAM" id="SSF57850">
    <property type="entry name" value="RING/U-box"/>
    <property type="match status" value="2"/>
</dbReference>
<dbReference type="InParanoid" id="A0A1S0UER4"/>
<dbReference type="OMA" id="ICREPIT"/>
<evidence type="ECO:0000313" key="6">
    <source>
        <dbReference type="EMBL" id="EJD74079.1"/>
    </source>
</evidence>
<keyword evidence="4" id="KW-0175">Coiled coil</keyword>
<organism evidence="6">
    <name type="scientific">Loa loa</name>
    <name type="common">Eye worm</name>
    <name type="synonym">Filaria loa</name>
    <dbReference type="NCBI Taxonomy" id="7209"/>
    <lineage>
        <taxon>Eukaryota</taxon>
        <taxon>Metazoa</taxon>
        <taxon>Ecdysozoa</taxon>
        <taxon>Nematoda</taxon>
        <taxon>Chromadorea</taxon>
        <taxon>Rhabditida</taxon>
        <taxon>Spirurina</taxon>
        <taxon>Spiruromorpha</taxon>
        <taxon>Filarioidea</taxon>
        <taxon>Onchocercidae</taxon>
        <taxon>Loa</taxon>
    </lineage>
</organism>
<dbReference type="PANTHER" id="PTHR14879">
    <property type="entry name" value="CASPASE REGULATOR, RING FINGER DOMAIN-CONTAINING"/>
    <property type="match status" value="1"/>
</dbReference>
<dbReference type="CTD" id="31251968"/>
<dbReference type="InterPro" id="IPR051728">
    <property type="entry name" value="RING-FYVE_E3_ubiquitin-ligase"/>
</dbReference>
<feature type="coiled-coil region" evidence="4">
    <location>
        <begin position="96"/>
        <end position="138"/>
    </location>
</feature>
<dbReference type="AlphaFoldDB" id="A0A1S0UER4"/>
<keyword evidence="1 3" id="KW-0479">Metal-binding</keyword>
<evidence type="ECO:0000256" key="3">
    <source>
        <dbReference type="PROSITE-ProRule" id="PRU00175"/>
    </source>
</evidence>
<dbReference type="Pfam" id="PF13920">
    <property type="entry name" value="zf-C3HC4_3"/>
    <property type="match status" value="2"/>
</dbReference>
<name>A0A1S0UER4_LOALO</name>
<proteinExistence type="predicted"/>
<dbReference type="RefSeq" id="XP_020305018.1">
    <property type="nucleotide sequence ID" value="XM_020451221.1"/>
</dbReference>
<evidence type="ECO:0000256" key="2">
    <source>
        <dbReference type="ARBA" id="ARBA00022833"/>
    </source>
</evidence>